<reference evidence="2 3" key="1">
    <citation type="submission" date="2019-04" db="EMBL/GenBank/DDBJ databases">
        <title>High contiguity whole genome sequence and gene annotation resource for two Venturia nashicola isolates.</title>
        <authorList>
            <person name="Prokchorchik M."/>
            <person name="Won K."/>
            <person name="Lee Y."/>
            <person name="Choi E.D."/>
            <person name="Segonzac C."/>
            <person name="Sohn K.H."/>
        </authorList>
    </citation>
    <scope>NUCLEOTIDE SEQUENCE [LARGE SCALE GENOMIC DNA]</scope>
    <source>
        <strain evidence="2 3">PRI2</strain>
    </source>
</reference>
<evidence type="ECO:0000313" key="3">
    <source>
        <dbReference type="Proteomes" id="UP000298493"/>
    </source>
</evidence>
<dbReference type="Proteomes" id="UP000298493">
    <property type="component" value="Unassembled WGS sequence"/>
</dbReference>
<evidence type="ECO:0000259" key="1">
    <source>
        <dbReference type="PROSITE" id="PS50181"/>
    </source>
</evidence>
<accession>A0A4Z1P5H8</accession>
<organism evidence="2 3">
    <name type="scientific">Venturia nashicola</name>
    <dbReference type="NCBI Taxonomy" id="86259"/>
    <lineage>
        <taxon>Eukaryota</taxon>
        <taxon>Fungi</taxon>
        <taxon>Dikarya</taxon>
        <taxon>Ascomycota</taxon>
        <taxon>Pezizomycotina</taxon>
        <taxon>Dothideomycetes</taxon>
        <taxon>Pleosporomycetidae</taxon>
        <taxon>Venturiales</taxon>
        <taxon>Venturiaceae</taxon>
        <taxon>Venturia</taxon>
    </lineage>
</organism>
<dbReference type="InterPro" id="IPR001810">
    <property type="entry name" value="F-box_dom"/>
</dbReference>
<dbReference type="PROSITE" id="PS50181">
    <property type="entry name" value="FBOX"/>
    <property type="match status" value="1"/>
</dbReference>
<evidence type="ECO:0000313" key="2">
    <source>
        <dbReference type="EMBL" id="TID24223.1"/>
    </source>
</evidence>
<comment type="caution">
    <text evidence="2">The sequence shown here is derived from an EMBL/GenBank/DDBJ whole genome shotgun (WGS) entry which is preliminary data.</text>
</comment>
<dbReference type="AlphaFoldDB" id="A0A4Z1P5H8"/>
<keyword evidence="3" id="KW-1185">Reference proteome</keyword>
<gene>
    <name evidence="2" type="ORF">E6O75_ATG02588</name>
</gene>
<dbReference type="EMBL" id="SNSC02000005">
    <property type="protein sequence ID" value="TID24223.1"/>
    <property type="molecule type" value="Genomic_DNA"/>
</dbReference>
<name>A0A4Z1P5H8_9PEZI</name>
<proteinExistence type="predicted"/>
<feature type="domain" description="F-box" evidence="1">
    <location>
        <begin position="28"/>
        <end position="72"/>
    </location>
</feature>
<sequence>MKLLATKQRQKLKKAVELLKKKAKRQPPALLLTYPPEIINNIADNLSFEDLCNLRLVNKAINLVTILLFTKKHLSTLRIDFTHAGLQEAIDLTSHYDVSGTVKFGTRVNIIVFHFGQSTWTRNEEAAWLKILNATKDPVHRRIMKEEARRAERRFYIHREMLKAGLYSQMLTTMFQHVPSLAIGIIYNEGFDRGHLEGEVFIQGMRRLRRPDKTWYQEAPLADIDRLTFFLQELFVALGRNNIHILGLKTKPSGLSYGNYSYLPIERLAGIIRQHEALAKPFRSWAIFEHCAILDISITHQFNVDHTVEDGQTIVRIFKAASQSLTKLALRGHVHFFDVALDNVLTALVKDVYFPKLRNVHLGNGNFQAKNLVAFFGKHCLSLEILELTLVYTNLGAWPSILNLLADMELPKLEDMTICSIGERQMEQNGNAFLHLGPRGHEMRWQIWPDLGGHGEFTRVERGVKPVNTFGVDILKWIAATIKPYE</sequence>
<protein>
    <recommendedName>
        <fullName evidence="1">F-box domain-containing protein</fullName>
    </recommendedName>
</protein>
<dbReference type="Pfam" id="PF00646">
    <property type="entry name" value="F-box"/>
    <property type="match status" value="1"/>
</dbReference>